<dbReference type="GO" id="GO:0019005">
    <property type="term" value="C:SCF ubiquitin ligase complex"/>
    <property type="evidence" value="ECO:0007669"/>
    <property type="project" value="TreeGrafter"/>
</dbReference>
<gene>
    <name evidence="2" type="ORF">CRE_18736</name>
</gene>
<dbReference type="InterPro" id="IPR050672">
    <property type="entry name" value="FBXO45-Fsn/SPSB_families"/>
</dbReference>
<dbReference type="InParanoid" id="E3LJQ4"/>
<dbReference type="FunCoup" id="E3LJQ4">
    <property type="interactions" value="996"/>
</dbReference>
<dbReference type="CDD" id="cd12906">
    <property type="entry name" value="SPRY_SOCS1-2-4"/>
    <property type="match status" value="1"/>
</dbReference>
<dbReference type="Gene3D" id="2.60.120.920">
    <property type="match status" value="1"/>
</dbReference>
<feature type="domain" description="B30.2/SPRY" evidence="1">
    <location>
        <begin position="23"/>
        <end position="217"/>
    </location>
</feature>
<reference evidence="2" key="1">
    <citation type="submission" date="2007-07" db="EMBL/GenBank/DDBJ databases">
        <title>PCAP assembly of the Caenorhabditis remanei genome.</title>
        <authorList>
            <consortium name="The Caenorhabditis remanei Sequencing Consortium"/>
            <person name="Wilson R.K."/>
        </authorList>
    </citation>
    <scope>NUCLEOTIDE SEQUENCE [LARGE SCALE GENOMIC DNA]</scope>
    <source>
        <strain evidence="2">PB4641</strain>
    </source>
</reference>
<dbReference type="InterPro" id="IPR043136">
    <property type="entry name" value="B30.2/SPRY_sf"/>
</dbReference>
<name>E3LJQ4_CAERE</name>
<dbReference type="InterPro" id="IPR013320">
    <property type="entry name" value="ConA-like_dom_sf"/>
</dbReference>
<accession>E3LJQ4</accession>
<dbReference type="SMART" id="SM00449">
    <property type="entry name" value="SPRY"/>
    <property type="match status" value="1"/>
</dbReference>
<dbReference type="HOGENOM" id="CLU_046756_0_1_1"/>
<evidence type="ECO:0000313" key="2">
    <source>
        <dbReference type="EMBL" id="EFO99700.1"/>
    </source>
</evidence>
<dbReference type="OrthoDB" id="5547302at2759"/>
<dbReference type="Pfam" id="PF00622">
    <property type="entry name" value="SPRY"/>
    <property type="match status" value="1"/>
</dbReference>
<dbReference type="SUPFAM" id="SSF49899">
    <property type="entry name" value="Concanavalin A-like lectins/glucanases"/>
    <property type="match status" value="1"/>
</dbReference>
<dbReference type="STRING" id="31234.E3LJQ4"/>
<dbReference type="PANTHER" id="PTHR12245:SF11">
    <property type="entry name" value="PROTEIN GUSTAVUS"/>
    <property type="match status" value="1"/>
</dbReference>
<dbReference type="eggNOG" id="KOG3953">
    <property type="taxonomic scope" value="Eukaryota"/>
</dbReference>
<dbReference type="Proteomes" id="UP000008281">
    <property type="component" value="Unassembled WGS sequence"/>
</dbReference>
<organism evidence="3">
    <name type="scientific">Caenorhabditis remanei</name>
    <name type="common">Caenorhabditis vulgaris</name>
    <dbReference type="NCBI Taxonomy" id="31234"/>
    <lineage>
        <taxon>Eukaryota</taxon>
        <taxon>Metazoa</taxon>
        <taxon>Ecdysozoa</taxon>
        <taxon>Nematoda</taxon>
        <taxon>Chromadorea</taxon>
        <taxon>Rhabditida</taxon>
        <taxon>Rhabditina</taxon>
        <taxon>Rhabditomorpha</taxon>
        <taxon>Rhabditoidea</taxon>
        <taxon>Rhabditidae</taxon>
        <taxon>Peloderinae</taxon>
        <taxon>Caenorhabditis</taxon>
    </lineage>
</organism>
<protein>
    <recommendedName>
        <fullName evidence="1">B30.2/SPRY domain-containing protein</fullName>
    </recommendedName>
</protein>
<dbReference type="AlphaFoldDB" id="E3LJQ4"/>
<sequence>MLPLIAEKPISLANPSGKEPVYPDKLTRILQNGAPSLEVQLKHAWNPNDCPKDLTVKTDDPLTFHRNPIAQSTHGIRGKQGYSSGFHVWQIDWPVNQRGTTAMIGVATKEADLHMGRYRSLIGKDENSYGWDMVRNFCHHDSNHYETWKYPNDFNDWLAPSKIYCLLDMDEGTLSFAADSEYLGVAFKGLQGKTLYPIVGCVWGHCEVTMTYQGSVYEENQKGRDTEDEDSDGGFEKLKEELRHLKTNE</sequence>
<proteinExistence type="predicted"/>
<dbReference type="InterPro" id="IPR001870">
    <property type="entry name" value="B30.2/SPRY"/>
</dbReference>
<dbReference type="EMBL" id="DS268410">
    <property type="protein sequence ID" value="EFO99700.1"/>
    <property type="molecule type" value="Genomic_DNA"/>
</dbReference>
<dbReference type="PANTHER" id="PTHR12245">
    <property type="entry name" value="SPRY DOMAIN CONTAINING SOCS BOX PROTEIN"/>
    <property type="match status" value="1"/>
</dbReference>
<evidence type="ECO:0000313" key="3">
    <source>
        <dbReference type="Proteomes" id="UP000008281"/>
    </source>
</evidence>
<dbReference type="GO" id="GO:0043161">
    <property type="term" value="P:proteasome-mediated ubiquitin-dependent protein catabolic process"/>
    <property type="evidence" value="ECO:0007669"/>
    <property type="project" value="TreeGrafter"/>
</dbReference>
<dbReference type="InterPro" id="IPR003877">
    <property type="entry name" value="SPRY_dom"/>
</dbReference>
<keyword evidence="3" id="KW-1185">Reference proteome</keyword>
<dbReference type="PROSITE" id="PS50188">
    <property type="entry name" value="B302_SPRY"/>
    <property type="match status" value="1"/>
</dbReference>
<evidence type="ECO:0000259" key="1">
    <source>
        <dbReference type="PROSITE" id="PS50188"/>
    </source>
</evidence>
<dbReference type="OMA" id="EHDECEF"/>